<organism evidence="6 7">
    <name type="scientific">Penstemon smallii</name>
    <dbReference type="NCBI Taxonomy" id="265156"/>
    <lineage>
        <taxon>Eukaryota</taxon>
        <taxon>Viridiplantae</taxon>
        <taxon>Streptophyta</taxon>
        <taxon>Embryophyta</taxon>
        <taxon>Tracheophyta</taxon>
        <taxon>Spermatophyta</taxon>
        <taxon>Magnoliopsida</taxon>
        <taxon>eudicotyledons</taxon>
        <taxon>Gunneridae</taxon>
        <taxon>Pentapetalae</taxon>
        <taxon>asterids</taxon>
        <taxon>lamiids</taxon>
        <taxon>Lamiales</taxon>
        <taxon>Plantaginaceae</taxon>
        <taxon>Cheloneae</taxon>
        <taxon>Penstemon</taxon>
    </lineage>
</organism>
<comment type="pathway">
    <text evidence="4">Carbohydrate biosynthesis.</text>
</comment>
<dbReference type="Proteomes" id="UP001634393">
    <property type="component" value="Unassembled WGS sequence"/>
</dbReference>
<dbReference type="PROSITE" id="PS51440">
    <property type="entry name" value="TIM_2"/>
    <property type="match status" value="1"/>
</dbReference>
<evidence type="ECO:0000256" key="3">
    <source>
        <dbReference type="ARBA" id="ARBA00023235"/>
    </source>
</evidence>
<dbReference type="Pfam" id="PF00121">
    <property type="entry name" value="TIM"/>
    <property type="match status" value="1"/>
</dbReference>
<comment type="caution">
    <text evidence="6">The sequence shown here is derived from an EMBL/GenBank/DDBJ whole genome shotgun (WGS) entry which is preliminary data.</text>
</comment>
<evidence type="ECO:0000256" key="1">
    <source>
        <dbReference type="ARBA" id="ARBA00007422"/>
    </source>
</evidence>
<gene>
    <name evidence="6" type="ORF">ACJIZ3_011366</name>
</gene>
<evidence type="ECO:0000313" key="7">
    <source>
        <dbReference type="Proteomes" id="UP001634393"/>
    </source>
</evidence>
<dbReference type="InterPro" id="IPR013785">
    <property type="entry name" value="Aldolase_TIM"/>
</dbReference>
<accession>A0ABD3UIY0</accession>
<dbReference type="SUPFAM" id="SSF51351">
    <property type="entry name" value="Triosephosphate isomerase (TIM)"/>
    <property type="match status" value="1"/>
</dbReference>
<dbReference type="Gene3D" id="3.20.20.70">
    <property type="entry name" value="Aldolase class I"/>
    <property type="match status" value="1"/>
</dbReference>
<name>A0ABD3UIY0_9LAMI</name>
<proteinExistence type="inferred from homology"/>
<evidence type="ECO:0000256" key="2">
    <source>
        <dbReference type="ARBA" id="ARBA00011738"/>
    </source>
</evidence>
<feature type="transmembrane region" description="Helical" evidence="5">
    <location>
        <begin position="18"/>
        <end position="39"/>
    </location>
</feature>
<reference evidence="6 7" key="1">
    <citation type="submission" date="2024-12" db="EMBL/GenBank/DDBJ databases">
        <title>The unique morphological basis and parallel evolutionary history of personate flowers in Penstemon.</title>
        <authorList>
            <person name="Depatie T.H."/>
            <person name="Wessinger C.A."/>
        </authorList>
    </citation>
    <scope>NUCLEOTIDE SEQUENCE [LARGE SCALE GENOMIC DNA]</scope>
    <source>
        <strain evidence="6">WTNN_2</strain>
        <tissue evidence="6">Leaf</tissue>
    </source>
</reference>
<dbReference type="AlphaFoldDB" id="A0ABD3UIY0"/>
<keyword evidence="7" id="KW-1185">Reference proteome</keyword>
<evidence type="ECO:0000256" key="4">
    <source>
        <dbReference type="ARBA" id="ARBA00024331"/>
    </source>
</evidence>
<dbReference type="GO" id="GO:0016853">
    <property type="term" value="F:isomerase activity"/>
    <property type="evidence" value="ECO:0007669"/>
    <property type="project" value="UniProtKB-KW"/>
</dbReference>
<dbReference type="InterPro" id="IPR000652">
    <property type="entry name" value="Triosephosphate_isomerase"/>
</dbReference>
<comment type="subunit">
    <text evidence="2">Homodimer.</text>
</comment>
<keyword evidence="5" id="KW-1133">Transmembrane helix</keyword>
<dbReference type="InterPro" id="IPR035990">
    <property type="entry name" value="TIM_sf"/>
</dbReference>
<evidence type="ECO:0000256" key="5">
    <source>
        <dbReference type="SAM" id="Phobius"/>
    </source>
</evidence>
<keyword evidence="3" id="KW-0413">Isomerase</keyword>
<evidence type="ECO:0000313" key="6">
    <source>
        <dbReference type="EMBL" id="KAL3849484.1"/>
    </source>
</evidence>
<keyword evidence="5" id="KW-0812">Transmembrane</keyword>
<dbReference type="PANTHER" id="PTHR21139:SF37">
    <property type="entry name" value="OS01G0841600 PROTEIN"/>
    <property type="match status" value="1"/>
</dbReference>
<comment type="similarity">
    <text evidence="1">Belongs to the triosephosphate isomerase family.</text>
</comment>
<protein>
    <recommendedName>
        <fullName evidence="8">Triosephosphate isomerase</fullName>
    </recommendedName>
</protein>
<dbReference type="EMBL" id="JBJXBP010000001">
    <property type="protein sequence ID" value="KAL3849484.1"/>
    <property type="molecule type" value="Genomic_DNA"/>
</dbReference>
<dbReference type="PANTHER" id="PTHR21139">
    <property type="entry name" value="TRIOSEPHOSPHATE ISOMERASE"/>
    <property type="match status" value="1"/>
</dbReference>
<sequence length="111" mass="12595">MAVPLLDKKIIKKMVKNLFMNVVSIPFALWYLNLGCWFLKFKVHFNLRKWLQDNAGAEVALSTRIIYGGSVNGANCRELAAQLDMDGFLVGCASLKIHPNIHKKKTHKKPK</sequence>
<keyword evidence="5" id="KW-0472">Membrane</keyword>
<evidence type="ECO:0008006" key="8">
    <source>
        <dbReference type="Google" id="ProtNLM"/>
    </source>
</evidence>